<evidence type="ECO:0000313" key="2">
    <source>
        <dbReference type="EMBL" id="KAF7839913.1"/>
    </source>
</evidence>
<keyword evidence="2" id="KW-0808">Transferase</keyword>
<dbReference type="Proteomes" id="UP000634136">
    <property type="component" value="Unassembled WGS sequence"/>
</dbReference>
<comment type="caution">
    <text evidence="2">The sequence shown here is derived from an EMBL/GenBank/DDBJ whole genome shotgun (WGS) entry which is preliminary data.</text>
</comment>
<dbReference type="AlphaFoldDB" id="A0A834X8N9"/>
<accession>A0A834X8N9</accession>
<proteinExistence type="predicted"/>
<dbReference type="SUPFAM" id="SSF53098">
    <property type="entry name" value="Ribonuclease H-like"/>
    <property type="match status" value="1"/>
</dbReference>
<reference evidence="2" key="1">
    <citation type="submission" date="2020-09" db="EMBL/GenBank/DDBJ databases">
        <title>Genome-Enabled Discovery of Anthraquinone Biosynthesis in Senna tora.</title>
        <authorList>
            <person name="Kang S.-H."/>
            <person name="Pandey R.P."/>
            <person name="Lee C.-M."/>
            <person name="Sim J.-S."/>
            <person name="Jeong J.-T."/>
            <person name="Choi B.-S."/>
            <person name="Jung M."/>
            <person name="Ginzburg D."/>
            <person name="Zhao K."/>
            <person name="Won S.Y."/>
            <person name="Oh T.-J."/>
            <person name="Yu Y."/>
            <person name="Kim N.-H."/>
            <person name="Lee O.R."/>
            <person name="Lee T.-H."/>
            <person name="Bashyal P."/>
            <person name="Kim T.-S."/>
            <person name="Lee W.-H."/>
            <person name="Kawkins C."/>
            <person name="Kim C.-K."/>
            <person name="Kim J.S."/>
            <person name="Ahn B.O."/>
            <person name="Rhee S.Y."/>
            <person name="Sohng J.K."/>
        </authorList>
    </citation>
    <scope>NUCLEOTIDE SEQUENCE</scope>
    <source>
        <tissue evidence="2">Leaf</tissue>
    </source>
</reference>
<keyword evidence="3" id="KW-1185">Reference proteome</keyword>
<organism evidence="2 3">
    <name type="scientific">Senna tora</name>
    <dbReference type="NCBI Taxonomy" id="362788"/>
    <lineage>
        <taxon>Eukaryota</taxon>
        <taxon>Viridiplantae</taxon>
        <taxon>Streptophyta</taxon>
        <taxon>Embryophyta</taxon>
        <taxon>Tracheophyta</taxon>
        <taxon>Spermatophyta</taxon>
        <taxon>Magnoliopsida</taxon>
        <taxon>eudicotyledons</taxon>
        <taxon>Gunneridae</taxon>
        <taxon>Pentapetalae</taxon>
        <taxon>rosids</taxon>
        <taxon>fabids</taxon>
        <taxon>Fabales</taxon>
        <taxon>Fabaceae</taxon>
        <taxon>Caesalpinioideae</taxon>
        <taxon>Cassia clade</taxon>
        <taxon>Senna</taxon>
    </lineage>
</organism>
<dbReference type="CDD" id="cd06222">
    <property type="entry name" value="RNase_H_like"/>
    <property type="match status" value="1"/>
</dbReference>
<dbReference type="InterPro" id="IPR002156">
    <property type="entry name" value="RNaseH_domain"/>
</dbReference>
<dbReference type="PANTHER" id="PTHR47723">
    <property type="entry name" value="OS05G0353850 PROTEIN"/>
    <property type="match status" value="1"/>
</dbReference>
<evidence type="ECO:0000313" key="3">
    <source>
        <dbReference type="Proteomes" id="UP000634136"/>
    </source>
</evidence>
<protein>
    <submittedName>
        <fullName evidence="2">Reverse transcriptase</fullName>
    </submittedName>
</protein>
<dbReference type="InterPro" id="IPR012337">
    <property type="entry name" value="RNaseH-like_sf"/>
</dbReference>
<dbReference type="Pfam" id="PF13456">
    <property type="entry name" value="RVT_3"/>
    <property type="match status" value="1"/>
</dbReference>
<keyword evidence="2" id="KW-0695">RNA-directed DNA polymerase</keyword>
<dbReference type="InterPro" id="IPR036397">
    <property type="entry name" value="RNaseH_sf"/>
</dbReference>
<dbReference type="Gene3D" id="3.30.420.10">
    <property type="entry name" value="Ribonuclease H-like superfamily/Ribonuclease H"/>
    <property type="match status" value="1"/>
</dbReference>
<dbReference type="GO" id="GO:0003964">
    <property type="term" value="F:RNA-directed DNA polymerase activity"/>
    <property type="evidence" value="ECO:0007669"/>
    <property type="project" value="UniProtKB-KW"/>
</dbReference>
<dbReference type="InterPro" id="IPR053151">
    <property type="entry name" value="RNase_H-like"/>
</dbReference>
<dbReference type="OrthoDB" id="1436328at2759"/>
<gene>
    <name evidence="2" type="ORF">G2W53_008395</name>
</gene>
<dbReference type="GO" id="GO:0004523">
    <property type="term" value="F:RNA-DNA hybrid ribonuclease activity"/>
    <property type="evidence" value="ECO:0007669"/>
    <property type="project" value="InterPro"/>
</dbReference>
<dbReference type="EMBL" id="JAAIUW010000003">
    <property type="protein sequence ID" value="KAF7839913.1"/>
    <property type="molecule type" value="Genomic_DNA"/>
</dbReference>
<evidence type="ECO:0000259" key="1">
    <source>
        <dbReference type="Pfam" id="PF13456"/>
    </source>
</evidence>
<dbReference type="GO" id="GO:0003676">
    <property type="term" value="F:nucleic acid binding"/>
    <property type="evidence" value="ECO:0007669"/>
    <property type="project" value="InterPro"/>
</dbReference>
<keyword evidence="2" id="KW-0548">Nucleotidyltransferase</keyword>
<name>A0A834X8N9_9FABA</name>
<dbReference type="PANTHER" id="PTHR47723:SF19">
    <property type="entry name" value="POLYNUCLEOTIDYL TRANSFERASE, RIBONUCLEASE H-LIKE SUPERFAMILY PROTEIN"/>
    <property type="match status" value="1"/>
</dbReference>
<feature type="domain" description="RNase H type-1" evidence="1">
    <location>
        <begin position="19"/>
        <end position="83"/>
    </location>
</feature>
<dbReference type="InterPro" id="IPR044730">
    <property type="entry name" value="RNase_H-like_dom_plant"/>
</dbReference>
<sequence>MFPLDVEGLELDHDRVKCNVDGSYFKSTRDAACGGVARDTSGNFLFSFCHRIGCCEIIQSEHRGIVDGLEMLWEKGFRKVTIE</sequence>